<dbReference type="PROSITE" id="PS00455">
    <property type="entry name" value="AMP_BINDING"/>
    <property type="match status" value="1"/>
</dbReference>
<dbReference type="Gene3D" id="3.40.50.12780">
    <property type="entry name" value="N-terminal domain of ligase-like"/>
    <property type="match status" value="1"/>
</dbReference>
<protein>
    <submittedName>
        <fullName evidence="5">Long-chain-fatty-acid--CoA ligase</fullName>
        <ecNumber evidence="5">6.2.1.3</ecNumber>
    </submittedName>
</protein>
<gene>
    <name evidence="5" type="primary">lcfB</name>
    <name evidence="5" type="ORF">ElP_73190</name>
</gene>
<dbReference type="KEGG" id="tpla:ElP_73190"/>
<dbReference type="Pfam" id="PF13193">
    <property type="entry name" value="AMP-binding_C"/>
    <property type="match status" value="1"/>
</dbReference>
<keyword evidence="5" id="KW-0614">Plasmid</keyword>
<dbReference type="InterPro" id="IPR000873">
    <property type="entry name" value="AMP-dep_synth/lig_dom"/>
</dbReference>
<reference evidence="5 6" key="1">
    <citation type="submission" date="2019-02" db="EMBL/GenBank/DDBJ databases">
        <title>Deep-cultivation of Planctomycetes and their phenomic and genomic characterization uncovers novel biology.</title>
        <authorList>
            <person name="Wiegand S."/>
            <person name="Jogler M."/>
            <person name="Boedeker C."/>
            <person name="Pinto D."/>
            <person name="Vollmers J."/>
            <person name="Rivas-Marin E."/>
            <person name="Kohn T."/>
            <person name="Peeters S.H."/>
            <person name="Heuer A."/>
            <person name="Rast P."/>
            <person name="Oberbeckmann S."/>
            <person name="Bunk B."/>
            <person name="Jeske O."/>
            <person name="Meyerdierks A."/>
            <person name="Storesund J.E."/>
            <person name="Kallscheuer N."/>
            <person name="Luecker S."/>
            <person name="Lage O.M."/>
            <person name="Pohl T."/>
            <person name="Merkel B.J."/>
            <person name="Hornburger P."/>
            <person name="Mueller R.-W."/>
            <person name="Bruemmer F."/>
            <person name="Labrenz M."/>
            <person name="Spormann A.M."/>
            <person name="Op den Camp H."/>
            <person name="Overmann J."/>
            <person name="Amann R."/>
            <person name="Jetten M.S.M."/>
            <person name="Mascher T."/>
            <person name="Medema M.H."/>
            <person name="Devos D.P."/>
            <person name="Kaster A.-K."/>
            <person name="Ovreas L."/>
            <person name="Rohde M."/>
            <person name="Galperin M.Y."/>
            <person name="Jogler C."/>
        </authorList>
    </citation>
    <scope>NUCLEOTIDE SEQUENCE [LARGE SCALE GENOMIC DNA]</scope>
    <source>
        <strain evidence="5 6">ElP</strain>
        <plasmid evidence="6">pelp_2</plasmid>
    </source>
</reference>
<dbReference type="GO" id="GO:0031956">
    <property type="term" value="F:medium-chain fatty acid-CoA ligase activity"/>
    <property type="evidence" value="ECO:0007669"/>
    <property type="project" value="TreeGrafter"/>
</dbReference>
<dbReference type="InterPro" id="IPR042099">
    <property type="entry name" value="ANL_N_sf"/>
</dbReference>
<name>A0A518HES6_9BACT</name>
<dbReference type="InterPro" id="IPR025110">
    <property type="entry name" value="AMP-bd_C"/>
</dbReference>
<keyword evidence="2 5" id="KW-0436">Ligase</keyword>
<dbReference type="Pfam" id="PF00501">
    <property type="entry name" value="AMP-binding"/>
    <property type="match status" value="1"/>
</dbReference>
<geneLocation type="plasmid" evidence="6">
    <name>pelp_2</name>
</geneLocation>
<evidence type="ECO:0000313" key="5">
    <source>
        <dbReference type="EMBL" id="QDV39353.1"/>
    </source>
</evidence>
<dbReference type="OrthoDB" id="9778383at2"/>
<dbReference type="InterPro" id="IPR020845">
    <property type="entry name" value="AMP-binding_CS"/>
</dbReference>
<keyword evidence="6" id="KW-1185">Reference proteome</keyword>
<dbReference type="Proteomes" id="UP000317835">
    <property type="component" value="Plasmid pElP_2"/>
</dbReference>
<feature type="domain" description="AMP-binding enzyme C-terminal" evidence="4">
    <location>
        <begin position="460"/>
        <end position="535"/>
    </location>
</feature>
<dbReference type="EC" id="6.2.1.3" evidence="5"/>
<dbReference type="InterPro" id="IPR045851">
    <property type="entry name" value="AMP-bd_C_sf"/>
</dbReference>
<dbReference type="PANTHER" id="PTHR43201">
    <property type="entry name" value="ACYL-COA SYNTHETASE"/>
    <property type="match status" value="1"/>
</dbReference>
<dbReference type="EMBL" id="CP036428">
    <property type="protein sequence ID" value="QDV39353.1"/>
    <property type="molecule type" value="Genomic_DNA"/>
</dbReference>
<dbReference type="FunFam" id="3.30.300.30:FF:000008">
    <property type="entry name" value="2,3-dihydroxybenzoate-AMP ligase"/>
    <property type="match status" value="1"/>
</dbReference>
<dbReference type="AlphaFoldDB" id="A0A518HES6"/>
<comment type="similarity">
    <text evidence="1">Belongs to the ATP-dependent AMP-binding enzyme family.</text>
</comment>
<proteinExistence type="inferred from homology"/>
<dbReference type="RefSeq" id="WP_145279588.1">
    <property type="nucleotide sequence ID" value="NZ_CP036428.1"/>
</dbReference>
<feature type="domain" description="AMP-dependent synthetase/ligase" evidence="3">
    <location>
        <begin position="19"/>
        <end position="409"/>
    </location>
</feature>
<organism evidence="5 6">
    <name type="scientific">Tautonia plasticadhaerens</name>
    <dbReference type="NCBI Taxonomy" id="2527974"/>
    <lineage>
        <taxon>Bacteria</taxon>
        <taxon>Pseudomonadati</taxon>
        <taxon>Planctomycetota</taxon>
        <taxon>Planctomycetia</taxon>
        <taxon>Isosphaerales</taxon>
        <taxon>Isosphaeraceae</taxon>
        <taxon>Tautonia</taxon>
    </lineage>
</organism>
<evidence type="ECO:0000256" key="1">
    <source>
        <dbReference type="ARBA" id="ARBA00006432"/>
    </source>
</evidence>
<dbReference type="SUPFAM" id="SSF56801">
    <property type="entry name" value="Acetyl-CoA synthetase-like"/>
    <property type="match status" value="1"/>
</dbReference>
<evidence type="ECO:0000259" key="4">
    <source>
        <dbReference type="Pfam" id="PF13193"/>
    </source>
</evidence>
<evidence type="ECO:0000313" key="6">
    <source>
        <dbReference type="Proteomes" id="UP000317835"/>
    </source>
</evidence>
<evidence type="ECO:0000256" key="2">
    <source>
        <dbReference type="ARBA" id="ARBA00022598"/>
    </source>
</evidence>
<dbReference type="Gene3D" id="3.30.300.30">
    <property type="match status" value="1"/>
</dbReference>
<dbReference type="CDD" id="cd05917">
    <property type="entry name" value="FACL_like_2"/>
    <property type="match status" value="1"/>
</dbReference>
<sequence length="560" mass="61244">MGEPHAPWVDGLTIGQALRASAGRFGEREAIVFPLADFRCTYEAFDRQIDAVARGLIGLGFGRGDRFGVWSTNWPEWVLLQFSAARVGVVLVTINPSYRASEAKYALAQSEVLGLGLIARFKTSAYFEMLAEICPELAGSTPGALHSAELPHLRWVVALRGDPPPGMLGWGGLVDAGRDVPPEALAEREAQILPEDPINLQYTSGTTGFPKGAVLSHRNLLLNAFYAGRNMRLDHRDRIGIPVPLYHCFGCVLGTLVSAVYGAAMVFPHEAFRPEATLDALERERCTAVYGVPTMFIAMFEHPSYAGRDLGALRTGIMAGSPCPIELMRRVTTEMGAEEITIGYGQTEASPLISQTRWDDPIELRVGTVGCPLPGVEVRIVDPVTGRECPDGTSGELCARGHCVMQGYFNMPDRTAEVIDPEGWLHTGDLAMREPNGYIRITGRLKDMIIRGGENIAPREVEELLYRHPKVEDVQVVGVPSRTYGEEVLACVKLRAGQSATEDEIRDFCAASLAHFKVPRYVQFLDAFPTTVTGKIQKYKLREQAVRAFGLEADAGIETA</sequence>
<dbReference type="GO" id="GO:0004467">
    <property type="term" value="F:long-chain fatty acid-CoA ligase activity"/>
    <property type="evidence" value="ECO:0007669"/>
    <property type="project" value="UniProtKB-EC"/>
</dbReference>
<accession>A0A518HES6</accession>
<evidence type="ECO:0000259" key="3">
    <source>
        <dbReference type="Pfam" id="PF00501"/>
    </source>
</evidence>
<dbReference type="PANTHER" id="PTHR43201:SF5">
    <property type="entry name" value="MEDIUM-CHAIN ACYL-COA LIGASE ACSF2, MITOCHONDRIAL"/>
    <property type="match status" value="1"/>
</dbReference>